<comment type="subcellular location">
    <subcellularLocation>
        <location evidence="1">Cytoplasm</location>
    </subcellularLocation>
    <subcellularLocation>
        <location evidence="2">Nucleus</location>
        <location evidence="2">Nucleolus</location>
    </subcellularLocation>
</comment>
<evidence type="ECO:0000256" key="5">
    <source>
        <dbReference type="ARBA" id="ARBA00022552"/>
    </source>
</evidence>
<evidence type="ECO:0000256" key="8">
    <source>
        <dbReference type="ARBA" id="ARBA00023242"/>
    </source>
</evidence>
<keyword evidence="8" id="KW-0539">Nucleus</keyword>
<dbReference type="GO" id="GO:0000176">
    <property type="term" value="C:nuclear exosome (RNase complex)"/>
    <property type="evidence" value="ECO:0007669"/>
    <property type="project" value="TreeGrafter"/>
</dbReference>
<dbReference type="GO" id="GO:0005730">
    <property type="term" value="C:nucleolus"/>
    <property type="evidence" value="ECO:0007669"/>
    <property type="project" value="UniProtKB-SubCell"/>
</dbReference>
<evidence type="ECO:0000313" key="12">
    <source>
        <dbReference type="EMBL" id="CBJ29102.1"/>
    </source>
</evidence>
<evidence type="ECO:0000256" key="2">
    <source>
        <dbReference type="ARBA" id="ARBA00004604"/>
    </source>
</evidence>
<dbReference type="GO" id="GO:0000467">
    <property type="term" value="P:exonucleolytic trimming to generate mature 3'-end of 5.8S rRNA from tricistronic rRNA transcript (SSU-rRNA, 5.8S rRNA, LSU-rRNA)"/>
    <property type="evidence" value="ECO:0007669"/>
    <property type="project" value="TreeGrafter"/>
</dbReference>
<dbReference type="GO" id="GO:0000177">
    <property type="term" value="C:cytoplasmic exosome (RNase complex)"/>
    <property type="evidence" value="ECO:0007669"/>
    <property type="project" value="TreeGrafter"/>
</dbReference>
<dbReference type="GO" id="GO:0071038">
    <property type="term" value="P:TRAMP-dependent tRNA surveillance pathway"/>
    <property type="evidence" value="ECO:0007669"/>
    <property type="project" value="TreeGrafter"/>
</dbReference>
<keyword evidence="13" id="KW-1185">Reference proteome</keyword>
<dbReference type="Gene3D" id="3.30.230.70">
    <property type="entry name" value="GHMP Kinase, N-terminal domain"/>
    <property type="match status" value="1"/>
</dbReference>
<dbReference type="GO" id="GO:0035925">
    <property type="term" value="F:mRNA 3'-UTR AU-rich region binding"/>
    <property type="evidence" value="ECO:0007669"/>
    <property type="project" value="TreeGrafter"/>
</dbReference>
<evidence type="ECO:0000259" key="10">
    <source>
        <dbReference type="Pfam" id="PF01138"/>
    </source>
</evidence>
<evidence type="ECO:0000256" key="6">
    <source>
        <dbReference type="ARBA" id="ARBA00022835"/>
    </source>
</evidence>
<evidence type="ECO:0000313" key="13">
    <source>
        <dbReference type="Proteomes" id="UP000002630"/>
    </source>
</evidence>
<dbReference type="Proteomes" id="UP000002630">
    <property type="component" value="Unassembled WGS sequence"/>
</dbReference>
<dbReference type="CDD" id="cd11369">
    <property type="entry name" value="RNase_PH_RRP43"/>
    <property type="match status" value="1"/>
</dbReference>
<evidence type="ECO:0000256" key="9">
    <source>
        <dbReference type="ARBA" id="ARBA00030617"/>
    </source>
</evidence>
<dbReference type="InterPro" id="IPR027408">
    <property type="entry name" value="PNPase/RNase_PH_dom_sf"/>
</dbReference>
<dbReference type="FunCoup" id="D7FJJ9">
    <property type="interactions" value="284"/>
</dbReference>
<feature type="domain" description="Exoribonuclease phosphorolytic" evidence="11">
    <location>
        <begin position="193"/>
        <end position="254"/>
    </location>
</feature>
<dbReference type="InterPro" id="IPR033196">
    <property type="entry name" value="Rrp43"/>
</dbReference>
<dbReference type="OrthoDB" id="45882at2759"/>
<dbReference type="AlphaFoldDB" id="D7FJJ9"/>
<dbReference type="GO" id="GO:0016075">
    <property type="term" value="P:rRNA catabolic process"/>
    <property type="evidence" value="ECO:0007669"/>
    <property type="project" value="TreeGrafter"/>
</dbReference>
<organism evidence="12 13">
    <name type="scientific">Ectocarpus siliculosus</name>
    <name type="common">Brown alga</name>
    <name type="synonym">Conferva siliculosa</name>
    <dbReference type="NCBI Taxonomy" id="2880"/>
    <lineage>
        <taxon>Eukaryota</taxon>
        <taxon>Sar</taxon>
        <taxon>Stramenopiles</taxon>
        <taxon>Ochrophyta</taxon>
        <taxon>PX clade</taxon>
        <taxon>Phaeophyceae</taxon>
        <taxon>Ectocarpales</taxon>
        <taxon>Ectocarpaceae</taxon>
        <taxon>Ectocarpus</taxon>
    </lineage>
</organism>
<dbReference type="eggNOG" id="KOG1613">
    <property type="taxonomic scope" value="Eukaryota"/>
</dbReference>
<dbReference type="InterPro" id="IPR015847">
    <property type="entry name" value="ExoRNase_PH_dom2"/>
</dbReference>
<proteinExistence type="inferred from homology"/>
<feature type="domain" description="Exoribonuclease phosphorolytic" evidence="10">
    <location>
        <begin position="33"/>
        <end position="169"/>
    </location>
</feature>
<dbReference type="PANTHER" id="PTHR11097">
    <property type="entry name" value="EXOSOME COMPLEX EXONUCLEASE RIBOSOMAL RNA PROCESSING PROTEIN"/>
    <property type="match status" value="1"/>
</dbReference>
<dbReference type="SUPFAM" id="SSF54211">
    <property type="entry name" value="Ribosomal protein S5 domain 2-like"/>
    <property type="match status" value="1"/>
</dbReference>
<dbReference type="GO" id="GO:0071028">
    <property type="term" value="P:nuclear mRNA surveillance"/>
    <property type="evidence" value="ECO:0007669"/>
    <property type="project" value="TreeGrafter"/>
</dbReference>
<evidence type="ECO:0000256" key="7">
    <source>
        <dbReference type="ARBA" id="ARBA00022884"/>
    </source>
</evidence>
<gene>
    <name evidence="12" type="ORF">Esi_0134_0067</name>
</gene>
<dbReference type="EMBL" id="FN649760">
    <property type="protein sequence ID" value="CBJ29102.1"/>
    <property type="molecule type" value="Genomic_DNA"/>
</dbReference>
<evidence type="ECO:0000259" key="11">
    <source>
        <dbReference type="Pfam" id="PF03725"/>
    </source>
</evidence>
<dbReference type="GO" id="GO:0071035">
    <property type="term" value="P:nuclear polyadenylation-dependent rRNA catabolic process"/>
    <property type="evidence" value="ECO:0007669"/>
    <property type="project" value="TreeGrafter"/>
</dbReference>
<evidence type="ECO:0000256" key="3">
    <source>
        <dbReference type="ARBA" id="ARBA00006678"/>
    </source>
</evidence>
<evidence type="ECO:0000256" key="1">
    <source>
        <dbReference type="ARBA" id="ARBA00004496"/>
    </source>
</evidence>
<dbReference type="InParanoid" id="D7FJJ9"/>
<keyword evidence="7" id="KW-0694">RNA-binding</keyword>
<name>D7FJJ9_ECTSI</name>
<dbReference type="Pfam" id="PF01138">
    <property type="entry name" value="RNase_PH"/>
    <property type="match status" value="1"/>
</dbReference>
<sequence length="274" mass="29400">MEVEAFQRLDPENFYRRFVKNGVRPDGRELRAVRPISVDVGVLSEERVQASALVGLGSTKVLAGISLQVGHPSENTPMCGMLDVEVKLTPLSSSKFSSGRPSEQAHVLSTFVKNSIVESGALVLTDLAIDDGAFAWKLCMDIVCLSFDGNLADATLIAAMGALMRLQLPGTRRIDDEIFVTEDTPTQLVVREVPVPLTCGVFDGIIIADPSLLEEELLTTHVTVVSTSEGKVCGVHKPGGSCASGKQLNECLQLCQQHAKQLTQTLAAAVRIQS</sequence>
<dbReference type="GO" id="GO:0034476">
    <property type="term" value="P:U5 snRNA 3'-end processing"/>
    <property type="evidence" value="ECO:0007669"/>
    <property type="project" value="TreeGrafter"/>
</dbReference>
<accession>D7FJJ9</accession>
<dbReference type="InterPro" id="IPR001247">
    <property type="entry name" value="ExoRNase_PH_dom1"/>
</dbReference>
<dbReference type="PANTHER" id="PTHR11097:SF9">
    <property type="entry name" value="EXOSOME COMPLEX COMPONENT RRP43"/>
    <property type="match status" value="1"/>
</dbReference>
<keyword evidence="6" id="KW-0271">Exosome</keyword>
<protein>
    <recommendedName>
        <fullName evidence="9">Ribosomal RNA-processing protein 43</fullName>
    </recommendedName>
</protein>
<dbReference type="SUPFAM" id="SSF55666">
    <property type="entry name" value="Ribonuclease PH domain 2-like"/>
    <property type="match status" value="1"/>
</dbReference>
<reference evidence="12 13" key="1">
    <citation type="journal article" date="2010" name="Nature">
        <title>The Ectocarpus genome and the independent evolution of multicellularity in brown algae.</title>
        <authorList>
            <person name="Cock J.M."/>
            <person name="Sterck L."/>
            <person name="Rouze P."/>
            <person name="Scornet D."/>
            <person name="Allen A.E."/>
            <person name="Amoutzias G."/>
            <person name="Anthouard V."/>
            <person name="Artiguenave F."/>
            <person name="Aury J.M."/>
            <person name="Badger J.H."/>
            <person name="Beszteri B."/>
            <person name="Billiau K."/>
            <person name="Bonnet E."/>
            <person name="Bothwell J.H."/>
            <person name="Bowler C."/>
            <person name="Boyen C."/>
            <person name="Brownlee C."/>
            <person name="Carrano C.J."/>
            <person name="Charrier B."/>
            <person name="Cho G.Y."/>
            <person name="Coelho S.M."/>
            <person name="Collen J."/>
            <person name="Corre E."/>
            <person name="Da Silva C."/>
            <person name="Delage L."/>
            <person name="Delaroque N."/>
            <person name="Dittami S.M."/>
            <person name="Doulbeau S."/>
            <person name="Elias M."/>
            <person name="Farnham G."/>
            <person name="Gachon C.M."/>
            <person name="Gschloessl B."/>
            <person name="Heesch S."/>
            <person name="Jabbari K."/>
            <person name="Jubin C."/>
            <person name="Kawai H."/>
            <person name="Kimura K."/>
            <person name="Kloareg B."/>
            <person name="Kupper F.C."/>
            <person name="Lang D."/>
            <person name="Le Bail A."/>
            <person name="Leblanc C."/>
            <person name="Lerouge P."/>
            <person name="Lohr M."/>
            <person name="Lopez P.J."/>
            <person name="Martens C."/>
            <person name="Maumus F."/>
            <person name="Michel G."/>
            <person name="Miranda-Saavedra D."/>
            <person name="Morales J."/>
            <person name="Moreau H."/>
            <person name="Motomura T."/>
            <person name="Nagasato C."/>
            <person name="Napoli C.A."/>
            <person name="Nelson D.R."/>
            <person name="Nyvall-Collen P."/>
            <person name="Peters A.F."/>
            <person name="Pommier C."/>
            <person name="Potin P."/>
            <person name="Poulain J."/>
            <person name="Quesneville H."/>
            <person name="Read B."/>
            <person name="Rensing S.A."/>
            <person name="Ritter A."/>
            <person name="Rousvoal S."/>
            <person name="Samanta M."/>
            <person name="Samson G."/>
            <person name="Schroeder D.C."/>
            <person name="Segurens B."/>
            <person name="Strittmatter M."/>
            <person name="Tonon T."/>
            <person name="Tregear J.W."/>
            <person name="Valentin K."/>
            <person name="von Dassow P."/>
            <person name="Yamagishi T."/>
            <person name="Van de Peer Y."/>
            <person name="Wincker P."/>
        </authorList>
    </citation>
    <scope>NUCLEOTIDE SEQUENCE [LARGE SCALE GENOMIC DNA]</scope>
    <source>
        <strain evidence="13">Ec32 / CCAP1310/4</strain>
    </source>
</reference>
<evidence type="ECO:0000256" key="4">
    <source>
        <dbReference type="ARBA" id="ARBA00022490"/>
    </source>
</evidence>
<keyword evidence="5" id="KW-0698">rRNA processing</keyword>
<dbReference type="InterPro" id="IPR036345">
    <property type="entry name" value="ExoRNase_PH_dom2_sf"/>
</dbReference>
<dbReference type="Pfam" id="PF03725">
    <property type="entry name" value="RNase_PH_C"/>
    <property type="match status" value="1"/>
</dbReference>
<dbReference type="STRING" id="2880.D7FJJ9"/>
<comment type="similarity">
    <text evidence="3">Belongs to the RNase PH family.</text>
</comment>
<dbReference type="InterPro" id="IPR020568">
    <property type="entry name" value="Ribosomal_Su5_D2-typ_SF"/>
</dbReference>
<keyword evidence="4" id="KW-0963">Cytoplasm</keyword>
<dbReference type="GO" id="GO:0034475">
    <property type="term" value="P:U4 snRNA 3'-end processing"/>
    <property type="evidence" value="ECO:0007669"/>
    <property type="project" value="TreeGrafter"/>
</dbReference>
<dbReference type="InterPro" id="IPR050590">
    <property type="entry name" value="Exosome_comp_Rrp42_subfam"/>
</dbReference>
<dbReference type="GO" id="GO:0034473">
    <property type="term" value="P:U1 snRNA 3'-end processing"/>
    <property type="evidence" value="ECO:0007669"/>
    <property type="project" value="TreeGrafter"/>
</dbReference>